<evidence type="ECO:0000313" key="2">
    <source>
        <dbReference type="Proteomes" id="UP001456344"/>
    </source>
</evidence>
<evidence type="ECO:0000313" key="1">
    <source>
        <dbReference type="EMBL" id="WYW17534.1"/>
    </source>
</evidence>
<gene>
    <name evidence="1" type="ORF">LCL61_18455</name>
</gene>
<proteinExistence type="predicted"/>
<protein>
    <submittedName>
        <fullName evidence="1">Uncharacterized protein</fullName>
    </submittedName>
</protein>
<organism evidence="1 2">
    <name type="scientific">Amycolatopsis coloradensis</name>
    <dbReference type="NCBI Taxonomy" id="76021"/>
    <lineage>
        <taxon>Bacteria</taxon>
        <taxon>Bacillati</taxon>
        <taxon>Actinomycetota</taxon>
        <taxon>Actinomycetes</taxon>
        <taxon>Pseudonocardiales</taxon>
        <taxon>Pseudonocardiaceae</taxon>
        <taxon>Amycolatopsis</taxon>
    </lineage>
</organism>
<accession>A0ACD5BE13</accession>
<dbReference type="EMBL" id="CP150484">
    <property type="protein sequence ID" value="WYW17534.1"/>
    <property type="molecule type" value="Genomic_DNA"/>
</dbReference>
<sequence>MPGIDGGGHLAEFVPDPSTPLDDLVNSVHASAFDLVKQVVNGLGDQGNVNPAAPGFLTQYAAAAGLGLVVMAFAAIFAVFHGLRRGGRDDLRESLFKYLPLAVLLIVFFPAIGVLVSNVANAAGEGITGWGATTIGQTGSRIEKLAGIPADKLPGGAFVGLIVSLLIVAGALGVFLVLAVEKIGLPVAGIIAGIGWGMLVHPVWRPKALRVPALWLGLIFAKPLLFLLLAAAFGAFGAADGDPSGVPGLIQLCLLAVALIASSVAPLMVLRRLPTTRVGAADRSSTRPPAPVGVRESVAVSLERGPALAAPFPHRNPAESRSIEQAYENRQRERRSSQRDRGRAQPRQDPPVPSGGHLEADSHTEKISAPIRGRA</sequence>
<dbReference type="Proteomes" id="UP001456344">
    <property type="component" value="Chromosome"/>
</dbReference>
<keyword evidence="2" id="KW-1185">Reference proteome</keyword>
<name>A0ACD5BE13_9PSEU</name>
<reference evidence="1" key="1">
    <citation type="submission" date="2023-10" db="EMBL/GenBank/DDBJ databases">
        <title>Whole genome sequencing of actinobacterial strain Amycolatopsis sp. (BCA-696) identifies the underlying plant growth-promoting genes.</title>
        <authorList>
            <person name="Gandham P."/>
            <person name="Vadla N."/>
            <person name="Saji A."/>
            <person name="Srinivas V."/>
            <person name="Ruperao P."/>
            <person name="Selvanayagam S."/>
            <person name="Saxena R.K."/>
            <person name="Rathore A."/>
            <person name="Gopalakrishnan S."/>
            <person name="Thakur V."/>
        </authorList>
    </citation>
    <scope>NUCLEOTIDE SEQUENCE</scope>
    <source>
        <strain evidence="1">BCA-696</strain>
    </source>
</reference>